<keyword evidence="3" id="KW-1185">Reference proteome</keyword>
<feature type="signal peptide" evidence="1">
    <location>
        <begin position="1"/>
        <end position="22"/>
    </location>
</feature>
<gene>
    <name evidence="2" type="ORF">HHL10_17690</name>
</gene>
<keyword evidence="1" id="KW-0732">Signal</keyword>
<protein>
    <recommendedName>
        <fullName evidence="4">Lysozyme inhibitor LprI N-terminal domain-containing protein</fullName>
    </recommendedName>
</protein>
<name>A0A848FCV7_9BURK</name>
<evidence type="ECO:0000313" key="2">
    <source>
        <dbReference type="EMBL" id="NML16816.1"/>
    </source>
</evidence>
<feature type="chain" id="PRO_5032340687" description="Lysozyme inhibitor LprI N-terminal domain-containing protein" evidence="1">
    <location>
        <begin position="23"/>
        <end position="143"/>
    </location>
</feature>
<evidence type="ECO:0000256" key="1">
    <source>
        <dbReference type="SAM" id="SignalP"/>
    </source>
</evidence>
<dbReference type="EMBL" id="JABBFW010000013">
    <property type="protein sequence ID" value="NML16816.1"/>
    <property type="molecule type" value="Genomic_DNA"/>
</dbReference>
<reference evidence="2 3" key="1">
    <citation type="submission" date="2020-04" db="EMBL/GenBank/DDBJ databases">
        <title>Azohydromonas sp. isolated from soil.</title>
        <authorList>
            <person name="Dahal R.H."/>
        </authorList>
    </citation>
    <scope>NUCLEOTIDE SEQUENCE [LARGE SCALE GENOMIC DNA]</scope>
    <source>
        <strain evidence="2 3">G-1-1-14</strain>
    </source>
</reference>
<comment type="caution">
    <text evidence="2">The sequence shown here is derived from an EMBL/GenBank/DDBJ whole genome shotgun (WGS) entry which is preliminary data.</text>
</comment>
<accession>A0A848FCV7</accession>
<proteinExistence type="predicted"/>
<organism evidence="2 3">
    <name type="scientific">Azohydromonas caseinilytica</name>
    <dbReference type="NCBI Taxonomy" id="2728836"/>
    <lineage>
        <taxon>Bacteria</taxon>
        <taxon>Pseudomonadati</taxon>
        <taxon>Pseudomonadota</taxon>
        <taxon>Betaproteobacteria</taxon>
        <taxon>Burkholderiales</taxon>
        <taxon>Sphaerotilaceae</taxon>
        <taxon>Azohydromonas</taxon>
    </lineage>
</organism>
<dbReference type="Proteomes" id="UP000574067">
    <property type="component" value="Unassembled WGS sequence"/>
</dbReference>
<dbReference type="AlphaFoldDB" id="A0A848FCV7"/>
<sequence length="143" mass="15582">MVLKLSHLGAALLLAWAVGASAADIEPARCVAVLKLHSNDLAEQVKDGNAARRPELLQTLRQGAAFIGSAYLHDDLGDEDSAKDRLAAAEDEVRQLDAPQARALRTRCSTQADTLMQQAPGWQRKVVDHFAQARMKKLLQPPH</sequence>
<evidence type="ECO:0008006" key="4">
    <source>
        <dbReference type="Google" id="ProtNLM"/>
    </source>
</evidence>
<dbReference type="RefSeq" id="WP_169161721.1">
    <property type="nucleotide sequence ID" value="NZ_JABBFW010000013.1"/>
</dbReference>
<evidence type="ECO:0000313" key="3">
    <source>
        <dbReference type="Proteomes" id="UP000574067"/>
    </source>
</evidence>